<dbReference type="GeneID" id="36579607"/>
<gene>
    <name evidence="1" type="ORF">K444DRAFT_276944</name>
</gene>
<evidence type="ECO:0000313" key="1">
    <source>
        <dbReference type="EMBL" id="PMD50804.1"/>
    </source>
</evidence>
<protein>
    <submittedName>
        <fullName evidence="1">Uncharacterized protein</fullName>
    </submittedName>
</protein>
<dbReference type="AlphaFoldDB" id="A0A2J6SJ53"/>
<dbReference type="OrthoDB" id="3565018at2759"/>
<dbReference type="RefSeq" id="XP_024727708.1">
    <property type="nucleotide sequence ID" value="XM_024871525.1"/>
</dbReference>
<keyword evidence="2" id="KW-1185">Reference proteome</keyword>
<sequence length="204" mass="22792">MSASHPERANALDKFLGKTSTSRKTFKAIMLGFDRGEYAVALMDIRNDVKKISSLVGDAMELAALRRERSRRVNTKFWSSIRQYADSLFQSIRWQCVCASDHTVNLRLQTRAKKKQDADATYLFVILFAFSGNLGPNSSQPWIWRQAQVQLLDIPQAQVIGSVPFAGIGPPPSPTPGSKIASLCEALRRAMVTIRFMFVCRHGA</sequence>
<name>A0A2J6SJ53_9HELO</name>
<evidence type="ECO:0000313" key="2">
    <source>
        <dbReference type="Proteomes" id="UP000235371"/>
    </source>
</evidence>
<accession>A0A2J6SJ53</accession>
<dbReference type="PANTHER" id="PTHR35186">
    <property type="entry name" value="ANK_REP_REGION DOMAIN-CONTAINING PROTEIN"/>
    <property type="match status" value="1"/>
</dbReference>
<dbReference type="Proteomes" id="UP000235371">
    <property type="component" value="Unassembled WGS sequence"/>
</dbReference>
<organism evidence="1 2">
    <name type="scientific">Hyaloscypha bicolor E</name>
    <dbReference type="NCBI Taxonomy" id="1095630"/>
    <lineage>
        <taxon>Eukaryota</taxon>
        <taxon>Fungi</taxon>
        <taxon>Dikarya</taxon>
        <taxon>Ascomycota</taxon>
        <taxon>Pezizomycotina</taxon>
        <taxon>Leotiomycetes</taxon>
        <taxon>Helotiales</taxon>
        <taxon>Hyaloscyphaceae</taxon>
        <taxon>Hyaloscypha</taxon>
        <taxon>Hyaloscypha bicolor</taxon>
    </lineage>
</organism>
<reference evidence="1 2" key="1">
    <citation type="submission" date="2016-04" db="EMBL/GenBank/DDBJ databases">
        <title>A degradative enzymes factory behind the ericoid mycorrhizal symbiosis.</title>
        <authorList>
            <consortium name="DOE Joint Genome Institute"/>
            <person name="Martino E."/>
            <person name="Morin E."/>
            <person name="Grelet G."/>
            <person name="Kuo A."/>
            <person name="Kohler A."/>
            <person name="Daghino S."/>
            <person name="Barry K."/>
            <person name="Choi C."/>
            <person name="Cichocki N."/>
            <person name="Clum A."/>
            <person name="Copeland A."/>
            <person name="Hainaut M."/>
            <person name="Haridas S."/>
            <person name="Labutti K."/>
            <person name="Lindquist E."/>
            <person name="Lipzen A."/>
            <person name="Khouja H.-R."/>
            <person name="Murat C."/>
            <person name="Ohm R."/>
            <person name="Olson A."/>
            <person name="Spatafora J."/>
            <person name="Veneault-Fourrey C."/>
            <person name="Henrissat B."/>
            <person name="Grigoriev I."/>
            <person name="Martin F."/>
            <person name="Perotto S."/>
        </authorList>
    </citation>
    <scope>NUCLEOTIDE SEQUENCE [LARGE SCALE GENOMIC DNA]</scope>
    <source>
        <strain evidence="1 2">E</strain>
    </source>
</reference>
<dbReference type="InParanoid" id="A0A2J6SJ53"/>
<dbReference type="STRING" id="1095630.A0A2J6SJ53"/>
<dbReference type="EMBL" id="KZ613913">
    <property type="protein sequence ID" value="PMD50804.1"/>
    <property type="molecule type" value="Genomic_DNA"/>
</dbReference>
<dbReference type="PANTHER" id="PTHR35186:SF4">
    <property type="entry name" value="PRION-INHIBITION AND PROPAGATION HELO DOMAIN-CONTAINING PROTEIN"/>
    <property type="match status" value="1"/>
</dbReference>
<proteinExistence type="predicted"/>